<comment type="subcellular location">
    <subcellularLocation>
        <location evidence="1">Membrane</location>
        <topology evidence="1">Multi-pass membrane protein</topology>
    </subcellularLocation>
</comment>
<sequence length="1251" mass="142721">MDPSFRDLGKGPPTMDERLKNAAIRGDVGFLREAIASGKPSEYFKLEYVPRDGTDAKEVGGNMFYLAAINGRVEFIREALEVLPFSVVHELLKHWRDLRATPYRSVRGNTFRKALVLQRNEYEQSVRPIEDFYEKHNSMDRDLKNAAIQGGVEFLKQASDKPLEYFKSMYFRCPTRKENGGNIFHLAAHHSKVEFFKAAMEILLHISEVELDILLWQRGDDIYRCEEATVLDVAGRKCREIVQVMEEFYRGRNSMDEQLKKAAIEGDVEFLREAVAPSVNKPNAYFQSLYCVPDPNYGKDQVGNMFHLAAWNKRGQFLREAMEILPKAAGVDVYLLLCQQDHPKHKRNPLHVAASEGYNKIVKVILDYYDDHKSLIPAPAMDCPSSVKPWLVKDEQGYTPFYYVMDRCREECALKLLSIDSELFSHMDDCGKDDPYYSIFVIALRRGFSKVILKFWESAPHWYTFDKRVLACALGPAPNCSDEIFILVLEQNLRVIKDRDFYRIWSPLASWVSIGKLYPFECVLKEEACATDLRRYIVDMISEENPLYYVAQSDCDEDRGVQIATILVDAWEKERGQLNAVKFDELSWFARRRNRGTVLRTAVKFDELPWFARRRNGGTVLRTAIVKRREKVALHFLSLEKIELFLGEEDQSLFLAINHQCSDVAQKILDLVDQHGLKALLTTNVGRTVLHNAPKCNGTWMEIGELWPFQCVLNKHEFNLNVRKNFGTLLGHKTDDKSWNPLHVAAAVGANGVIEHIVRFVLEAIPGQNLRFYCSAIEGKDIEGNTPVDFALSTGREELALYFLSMGIPSACDYIFKAIDKQCHSVVKFLLGKIHEGGWAHHLHMGRQNLLHIASKCTEENAKLIVERWPELINEQDERGKTPLERASEAGTSWLLKLILQKEQSSILKAPATAWVEPCERGDLSTILAFVENTYFRYVCRKQKDTPLHHVRFKDYNKYQQLLKCELIRELKNARDNQGNTPLHKAINNRNKDLTEILFSMGDIEWNIKNKDGKTAMDLLQEASQDPEWVSGEGWKQIGDLVGIGVRVNLEILWVRDEQAEFCNAIGVNPSLKITYIPSRRDVTQMRETISLVAALLATITFTAGFTLPGGFNGDNGEAILAKKAAFLVFLIADTYAMCCSMLILFSIIWSMVYDSKRSSFLADRSLGLLKHSLYGTFLAFMTGVYTVTGKQRPIASNNQGQDEETAPLTTQGEHQEIMMRSQQLLMINQSEHPEAEPLGEQSESKLDSIV</sequence>
<dbReference type="SUPFAM" id="SSF48403">
    <property type="entry name" value="Ankyrin repeat"/>
    <property type="match status" value="1"/>
</dbReference>
<dbReference type="EMBL" id="JAKOGI010000033">
    <property type="protein sequence ID" value="KAJ8448049.1"/>
    <property type="molecule type" value="Genomic_DNA"/>
</dbReference>
<keyword evidence="3" id="KW-0677">Repeat</keyword>
<evidence type="ECO:0000259" key="10">
    <source>
        <dbReference type="Pfam" id="PF13962"/>
    </source>
</evidence>
<name>A0A9Q1QN95_9CARY</name>
<dbReference type="Pfam" id="PF13857">
    <property type="entry name" value="Ank_5"/>
    <property type="match status" value="1"/>
</dbReference>
<feature type="repeat" description="ANK" evidence="7">
    <location>
        <begin position="978"/>
        <end position="1002"/>
    </location>
</feature>
<organism evidence="11 12">
    <name type="scientific">Carnegiea gigantea</name>
    <dbReference type="NCBI Taxonomy" id="171969"/>
    <lineage>
        <taxon>Eukaryota</taxon>
        <taxon>Viridiplantae</taxon>
        <taxon>Streptophyta</taxon>
        <taxon>Embryophyta</taxon>
        <taxon>Tracheophyta</taxon>
        <taxon>Spermatophyta</taxon>
        <taxon>Magnoliopsida</taxon>
        <taxon>eudicotyledons</taxon>
        <taxon>Gunneridae</taxon>
        <taxon>Pentapetalae</taxon>
        <taxon>Caryophyllales</taxon>
        <taxon>Cactineae</taxon>
        <taxon>Cactaceae</taxon>
        <taxon>Cactoideae</taxon>
        <taxon>Echinocereeae</taxon>
        <taxon>Carnegiea</taxon>
    </lineage>
</organism>
<dbReference type="Gene3D" id="1.25.40.20">
    <property type="entry name" value="Ankyrin repeat-containing domain"/>
    <property type="match status" value="3"/>
</dbReference>
<keyword evidence="12" id="KW-1185">Reference proteome</keyword>
<evidence type="ECO:0000313" key="12">
    <source>
        <dbReference type="Proteomes" id="UP001153076"/>
    </source>
</evidence>
<evidence type="ECO:0000256" key="1">
    <source>
        <dbReference type="ARBA" id="ARBA00004141"/>
    </source>
</evidence>
<dbReference type="PROSITE" id="PS50297">
    <property type="entry name" value="ANK_REP_REGION"/>
    <property type="match status" value="1"/>
</dbReference>
<dbReference type="InterPro" id="IPR026961">
    <property type="entry name" value="PGG_dom"/>
</dbReference>
<feature type="transmembrane region" description="Helical" evidence="9">
    <location>
        <begin position="1172"/>
        <end position="1189"/>
    </location>
</feature>
<dbReference type="InterPro" id="IPR002110">
    <property type="entry name" value="Ankyrin_rpt"/>
</dbReference>
<dbReference type="PROSITE" id="PS50088">
    <property type="entry name" value="ANK_REPEAT"/>
    <property type="match status" value="1"/>
</dbReference>
<keyword evidence="6 9" id="KW-0472">Membrane</keyword>
<proteinExistence type="predicted"/>
<evidence type="ECO:0000313" key="11">
    <source>
        <dbReference type="EMBL" id="KAJ8448049.1"/>
    </source>
</evidence>
<evidence type="ECO:0000256" key="2">
    <source>
        <dbReference type="ARBA" id="ARBA00022692"/>
    </source>
</evidence>
<dbReference type="GO" id="GO:0005886">
    <property type="term" value="C:plasma membrane"/>
    <property type="evidence" value="ECO:0007669"/>
    <property type="project" value="TreeGrafter"/>
</dbReference>
<evidence type="ECO:0000256" key="3">
    <source>
        <dbReference type="ARBA" id="ARBA00022737"/>
    </source>
</evidence>
<dbReference type="InterPro" id="IPR036770">
    <property type="entry name" value="Ankyrin_rpt-contain_sf"/>
</dbReference>
<feature type="transmembrane region" description="Helical" evidence="9">
    <location>
        <begin position="1090"/>
        <end position="1113"/>
    </location>
</feature>
<feature type="transmembrane region" description="Helical" evidence="9">
    <location>
        <begin position="1125"/>
        <end position="1152"/>
    </location>
</feature>
<evidence type="ECO:0000256" key="7">
    <source>
        <dbReference type="PROSITE-ProRule" id="PRU00023"/>
    </source>
</evidence>
<reference evidence="11" key="1">
    <citation type="submission" date="2022-04" db="EMBL/GenBank/DDBJ databases">
        <title>Carnegiea gigantea Genome sequencing and assembly v2.</title>
        <authorList>
            <person name="Copetti D."/>
            <person name="Sanderson M.J."/>
            <person name="Burquez A."/>
            <person name="Wojciechowski M.F."/>
        </authorList>
    </citation>
    <scope>NUCLEOTIDE SEQUENCE</scope>
    <source>
        <strain evidence="11">SGP5-SGP5p</strain>
        <tissue evidence="11">Aerial part</tissue>
    </source>
</reference>
<evidence type="ECO:0000256" key="8">
    <source>
        <dbReference type="SAM" id="MobiDB-lite"/>
    </source>
</evidence>
<dbReference type="Proteomes" id="UP001153076">
    <property type="component" value="Unassembled WGS sequence"/>
</dbReference>
<dbReference type="AlphaFoldDB" id="A0A9Q1QN95"/>
<keyword evidence="5 7" id="KW-0040">ANK repeat</keyword>
<feature type="domain" description="PGG" evidence="10">
    <location>
        <begin position="1083"/>
        <end position="1188"/>
    </location>
</feature>
<dbReference type="Pfam" id="PF13962">
    <property type="entry name" value="PGG"/>
    <property type="match status" value="1"/>
</dbReference>
<dbReference type="PANTHER" id="PTHR24186">
    <property type="entry name" value="PROTEIN PHOSPHATASE 1 REGULATORY SUBUNIT"/>
    <property type="match status" value="1"/>
</dbReference>
<feature type="region of interest" description="Disordered" evidence="8">
    <location>
        <begin position="1195"/>
        <end position="1214"/>
    </location>
</feature>
<protein>
    <recommendedName>
        <fullName evidence="10">PGG domain-containing protein</fullName>
    </recommendedName>
</protein>
<gene>
    <name evidence="11" type="ORF">Cgig2_028925</name>
</gene>
<evidence type="ECO:0000256" key="9">
    <source>
        <dbReference type="SAM" id="Phobius"/>
    </source>
</evidence>
<evidence type="ECO:0000256" key="6">
    <source>
        <dbReference type="ARBA" id="ARBA00023136"/>
    </source>
</evidence>
<evidence type="ECO:0000256" key="4">
    <source>
        <dbReference type="ARBA" id="ARBA00022989"/>
    </source>
</evidence>
<dbReference type="OrthoDB" id="1740812at2759"/>
<keyword evidence="4 9" id="KW-1133">Transmembrane helix</keyword>
<accession>A0A9Q1QN95</accession>
<dbReference type="SMART" id="SM00248">
    <property type="entry name" value="ANK"/>
    <property type="match status" value="8"/>
</dbReference>
<keyword evidence="2 9" id="KW-0812">Transmembrane</keyword>
<dbReference type="PANTHER" id="PTHR24186:SF46">
    <property type="entry name" value="PROTEIN ACCELERATED CELL DEATH 6-LIKE"/>
    <property type="match status" value="1"/>
</dbReference>
<feature type="region of interest" description="Disordered" evidence="8">
    <location>
        <begin position="1230"/>
        <end position="1251"/>
    </location>
</feature>
<evidence type="ECO:0000256" key="5">
    <source>
        <dbReference type="ARBA" id="ARBA00023043"/>
    </source>
</evidence>
<comment type="caution">
    <text evidence="11">The sequence shown here is derived from an EMBL/GenBank/DDBJ whole genome shotgun (WGS) entry which is preliminary data.</text>
</comment>